<dbReference type="EMBL" id="UYRS01018625">
    <property type="protein sequence ID" value="VDK38467.1"/>
    <property type="molecule type" value="Genomic_DNA"/>
</dbReference>
<feature type="domain" description="NR LBD" evidence="11">
    <location>
        <begin position="1032"/>
        <end position="1269"/>
    </location>
</feature>
<feature type="compositionally biased region" description="Pro residues" evidence="9">
    <location>
        <begin position="456"/>
        <end position="466"/>
    </location>
</feature>
<dbReference type="WBParaSite" id="TASK_0000748701-mRNA-1">
    <property type="protein sequence ID" value="TASK_0000748701-mRNA-1"/>
    <property type="gene ID" value="TASK_0000748701"/>
</dbReference>
<name>A0A0R3WAC4_TAEAS</name>
<evidence type="ECO:0000256" key="7">
    <source>
        <dbReference type="ARBA" id="ARBA00023170"/>
    </source>
</evidence>
<dbReference type="Pfam" id="PF00105">
    <property type="entry name" value="zf-C4"/>
    <property type="match status" value="1"/>
</dbReference>
<keyword evidence="7" id="KW-0675">Receptor</keyword>
<evidence type="ECO:0000313" key="14">
    <source>
        <dbReference type="WBParaSite" id="TASK_0000748701-mRNA-1"/>
    </source>
</evidence>
<reference evidence="12 13" key="2">
    <citation type="submission" date="2018-11" db="EMBL/GenBank/DDBJ databases">
        <authorList>
            <consortium name="Pathogen Informatics"/>
        </authorList>
    </citation>
    <scope>NUCLEOTIDE SEQUENCE [LARGE SCALE GENOMIC DNA]</scope>
</reference>
<dbReference type="GO" id="GO:0003700">
    <property type="term" value="F:DNA-binding transcription factor activity"/>
    <property type="evidence" value="ECO:0007669"/>
    <property type="project" value="InterPro"/>
</dbReference>
<organism evidence="14">
    <name type="scientific">Taenia asiatica</name>
    <name type="common">Asian tapeworm</name>
    <dbReference type="NCBI Taxonomy" id="60517"/>
    <lineage>
        <taxon>Eukaryota</taxon>
        <taxon>Metazoa</taxon>
        <taxon>Spiralia</taxon>
        <taxon>Lophotrochozoa</taxon>
        <taxon>Platyhelminthes</taxon>
        <taxon>Cestoda</taxon>
        <taxon>Eucestoda</taxon>
        <taxon>Cyclophyllidea</taxon>
        <taxon>Taeniidae</taxon>
        <taxon>Taenia</taxon>
    </lineage>
</organism>
<dbReference type="InterPro" id="IPR001628">
    <property type="entry name" value="Znf_hrmn_rcpt"/>
</dbReference>
<dbReference type="PROSITE" id="PS51843">
    <property type="entry name" value="NR_LBD"/>
    <property type="match status" value="1"/>
</dbReference>
<feature type="domain" description="Nuclear receptor" evidence="10">
    <location>
        <begin position="593"/>
        <end position="694"/>
    </location>
</feature>
<feature type="compositionally biased region" description="Low complexity" evidence="9">
    <location>
        <begin position="766"/>
        <end position="787"/>
    </location>
</feature>
<dbReference type="Gene3D" id="1.10.565.10">
    <property type="entry name" value="Retinoid X Receptor"/>
    <property type="match status" value="1"/>
</dbReference>
<keyword evidence="4" id="KW-0805">Transcription regulation</keyword>
<feature type="compositionally biased region" description="Polar residues" evidence="9">
    <location>
        <begin position="962"/>
        <end position="998"/>
    </location>
</feature>
<feature type="region of interest" description="Disordered" evidence="9">
    <location>
        <begin position="1339"/>
        <end position="1376"/>
    </location>
</feature>
<dbReference type="PRINTS" id="PR00047">
    <property type="entry name" value="STROIDFINGER"/>
</dbReference>
<feature type="compositionally biased region" description="Polar residues" evidence="9">
    <location>
        <begin position="126"/>
        <end position="140"/>
    </location>
</feature>
<dbReference type="SUPFAM" id="SSF57716">
    <property type="entry name" value="Glucocorticoid receptor-like (DNA-binding domain)"/>
    <property type="match status" value="1"/>
</dbReference>
<dbReference type="InterPro" id="IPR035500">
    <property type="entry name" value="NHR-like_dom_sf"/>
</dbReference>
<accession>A0A0R3WAC4</accession>
<dbReference type="Proteomes" id="UP000282613">
    <property type="component" value="Unassembled WGS sequence"/>
</dbReference>
<dbReference type="PROSITE" id="PS51030">
    <property type="entry name" value="NUCLEAR_REC_DBD_2"/>
    <property type="match status" value="1"/>
</dbReference>
<feature type="compositionally biased region" description="Low complexity" evidence="9">
    <location>
        <begin position="1004"/>
        <end position="1017"/>
    </location>
</feature>
<feature type="region of interest" description="Disordered" evidence="9">
    <location>
        <begin position="962"/>
        <end position="1054"/>
    </location>
</feature>
<evidence type="ECO:0000259" key="10">
    <source>
        <dbReference type="PROSITE" id="PS51030"/>
    </source>
</evidence>
<dbReference type="InterPro" id="IPR050274">
    <property type="entry name" value="Nuclear_hormone_rcpt_NR2"/>
</dbReference>
<dbReference type="GO" id="GO:0043565">
    <property type="term" value="F:sequence-specific DNA binding"/>
    <property type="evidence" value="ECO:0007669"/>
    <property type="project" value="InterPro"/>
</dbReference>
<feature type="region of interest" description="Disordered" evidence="9">
    <location>
        <begin position="741"/>
        <end position="794"/>
    </location>
</feature>
<feature type="compositionally biased region" description="Basic and acidic residues" evidence="9">
    <location>
        <begin position="86"/>
        <end position="96"/>
    </location>
</feature>
<feature type="region of interest" description="Disordered" evidence="9">
    <location>
        <begin position="534"/>
        <end position="572"/>
    </location>
</feature>
<evidence type="ECO:0000256" key="3">
    <source>
        <dbReference type="ARBA" id="ARBA00022833"/>
    </source>
</evidence>
<gene>
    <name evidence="12" type="ORF">TASK_LOCUS7488</name>
</gene>
<feature type="region of interest" description="Disordered" evidence="9">
    <location>
        <begin position="86"/>
        <end position="141"/>
    </location>
</feature>
<evidence type="ECO:0000256" key="5">
    <source>
        <dbReference type="ARBA" id="ARBA00023125"/>
    </source>
</evidence>
<keyword evidence="8" id="KW-0539">Nucleus</keyword>
<evidence type="ECO:0000256" key="4">
    <source>
        <dbReference type="ARBA" id="ARBA00023015"/>
    </source>
</evidence>
<dbReference type="GO" id="GO:0008270">
    <property type="term" value="F:zinc ion binding"/>
    <property type="evidence" value="ECO:0007669"/>
    <property type="project" value="UniProtKB-KW"/>
</dbReference>
<keyword evidence="6" id="KW-0804">Transcription</keyword>
<dbReference type="STRING" id="60517.A0A0R3WAC4"/>
<dbReference type="SMART" id="SM00399">
    <property type="entry name" value="ZnF_C4"/>
    <property type="match status" value="1"/>
</dbReference>
<feature type="compositionally biased region" description="Polar residues" evidence="9">
    <location>
        <begin position="1025"/>
        <end position="1054"/>
    </location>
</feature>
<evidence type="ECO:0000313" key="12">
    <source>
        <dbReference type="EMBL" id="VDK38467.1"/>
    </source>
</evidence>
<dbReference type="SMART" id="SM00430">
    <property type="entry name" value="HOLI"/>
    <property type="match status" value="1"/>
</dbReference>
<dbReference type="Pfam" id="PF00104">
    <property type="entry name" value="Hormone_recep"/>
    <property type="match status" value="1"/>
</dbReference>
<evidence type="ECO:0000256" key="2">
    <source>
        <dbReference type="ARBA" id="ARBA00022771"/>
    </source>
</evidence>
<feature type="region of interest" description="Disordered" evidence="9">
    <location>
        <begin position="447"/>
        <end position="467"/>
    </location>
</feature>
<evidence type="ECO:0000256" key="6">
    <source>
        <dbReference type="ARBA" id="ARBA00023163"/>
    </source>
</evidence>
<dbReference type="SUPFAM" id="SSF48508">
    <property type="entry name" value="Nuclear receptor ligand-binding domain"/>
    <property type="match status" value="1"/>
</dbReference>
<evidence type="ECO:0000256" key="1">
    <source>
        <dbReference type="ARBA" id="ARBA00022723"/>
    </source>
</evidence>
<keyword evidence="13" id="KW-1185">Reference proteome</keyword>
<dbReference type="Gene3D" id="3.30.50.10">
    <property type="entry name" value="Erythroid Transcription Factor GATA-1, subunit A"/>
    <property type="match status" value="1"/>
</dbReference>
<evidence type="ECO:0000256" key="8">
    <source>
        <dbReference type="ARBA" id="ARBA00023242"/>
    </source>
</evidence>
<feature type="compositionally biased region" description="Low complexity" evidence="9">
    <location>
        <begin position="538"/>
        <end position="560"/>
    </location>
</feature>
<feature type="compositionally biased region" description="Acidic residues" evidence="9">
    <location>
        <begin position="1344"/>
        <end position="1356"/>
    </location>
</feature>
<dbReference type="OrthoDB" id="6265571at2759"/>
<dbReference type="InterPro" id="IPR000536">
    <property type="entry name" value="Nucl_hrmn_rcpt_lig-bd"/>
</dbReference>
<dbReference type="PANTHER" id="PTHR24083">
    <property type="entry name" value="NUCLEAR HORMONE RECEPTOR"/>
    <property type="match status" value="1"/>
</dbReference>
<keyword evidence="1" id="KW-0479">Metal-binding</keyword>
<keyword evidence="2" id="KW-0863">Zinc-finger</keyword>
<evidence type="ECO:0000313" key="13">
    <source>
        <dbReference type="Proteomes" id="UP000282613"/>
    </source>
</evidence>
<dbReference type="InterPro" id="IPR013088">
    <property type="entry name" value="Znf_NHR/GATA"/>
</dbReference>
<keyword evidence="5" id="KW-0238">DNA-binding</keyword>
<sequence>MFQAFKSDLNGARERHPTEFFPIISTSCPLNSCARQLSSFEVLETQRPIETSFPWGHTADVDSQGCWVDPGRVAWRRGTSATIETADRGDTCRDQRYTSGKVRTALGMPTTPKSKKSRSPQPSMSIDVQQSPSTEASLAPSQAVELANASQTLASLTEKLIESGPAVAAAAGAKFTMATTAATDTATTSLNDCFNAIASKLNQSAEVPNGGSAGSEAKISGLDLCKLLDSLGIAGPMPAIATGNVHLRSLLGSNVATTTTAGVPVVKPEVSASTVSNGQLLQLLRTSLAATPADSPLPVNGACQLLSIPFPPTLPIATAAQAIPQNDIYLLLQSAILRQMQQQQTAILGGAIEPQASGTSFTATHNVGTAFPPTGVYGLSTAAAHPSQAVSTAGEVGGGGSDGGSLDALMLTNRLQQTIAALTATSTGGSNASPIALLSLESNPSAPSMVTITSSPAPPPPPPNPPSAEHLMAALGILGLGGGGGDASSGAISAPAPDCVNNAVAVTTTTATTPATIVNASELLNQLYSVKQEETKSSESQQSSGAASKASTTLAQTTTLVPPPPPPSTVTTSTIATSTTFSIRGARNSDGTVEPCLVCGDVASDYDCALAHHSNLGDDTLVTPRKPHALCRHYGVISCEGCKGFFKRSIRGHVNYVCRSNKHCIVNKAFRNRCQYCRMQKCLLVGMRSEAVQNERRLGTTMVPATAVSSSPSLGAAMGAGQFPRLSLDSDQPPLLIASHNDDSSISGGGANVHGISGEKATHNCSSASSSPLPPTASASPDTSLADGEVRPNPPQIPLLPKPAISAVGTPPPNVTLAATQPSQQQVNLNEIAAILAAHQKVLPAAVAPISVSRNAAAAAAANNVNSIYNAILASTMTSLASRLSDANANSNSVTGSHSQIVSHASALQIPPPPPPLPLPPPVNRSTNLLNLLRSKVDQDQVEMPLNAVLTAAAAVATNPITENGVCSNTNKAPDATSSSGFANQNGNLLVGQMISQMSPSPSPSNASSTSSRPTSRNSRKRRINSGSSGASSRKRTNTATTTPVAASNTQLQSDLVTTENPSLHEMASRVLLVTVDWLKRCGPLDQLPSDLQNDLIAFSWVDLFMLGLCQMFGRRLGSLKVEFFGSNQDNDCGIEARPMKSDFNSIVSSFSRAEVTPEEYTYLRYMALFNSGGVRANDATGLNRVREIEQKVQVEFAGFLRESDSQKTNDDGTQRSTEVRIASRGLRLMGLVCGLRRVTSVDVGRVFFPSICGKTSIDKVIEGLLQVGRNKAVTSSLSVVAKAMEQPTENTTSQIPPITTAAMATKNSEEHGIPSETSNAAGLTMKKEYEIVVQKARGVNDEVAMEGEDEEDEDVPLTIEEKPQSPYQCKPSPPG</sequence>
<protein>
    <submittedName>
        <fullName evidence="14">POU domain protein</fullName>
    </submittedName>
</protein>
<proteinExistence type="predicted"/>
<reference evidence="14" key="1">
    <citation type="submission" date="2017-02" db="UniProtKB">
        <authorList>
            <consortium name="WormBaseParasite"/>
        </authorList>
    </citation>
    <scope>IDENTIFICATION</scope>
</reference>
<evidence type="ECO:0000256" key="9">
    <source>
        <dbReference type="SAM" id="MobiDB-lite"/>
    </source>
</evidence>
<keyword evidence="3" id="KW-0862">Zinc</keyword>
<dbReference type="CDD" id="cd06916">
    <property type="entry name" value="NR_DBD_like"/>
    <property type="match status" value="1"/>
</dbReference>
<evidence type="ECO:0000259" key="11">
    <source>
        <dbReference type="PROSITE" id="PS51843"/>
    </source>
</evidence>